<sequence>MSWSVLVQVAAPFLWCGAVLGISFLEAPLKFRAPGITVALGVGIGRLVFRALNALEALLALVLTAAVLAAPTAPAVPLLLGGLWALLLWQVLVVRRRLDRRAVAVAAGTGAPGSRWHLVYIGLEAVKVVALPVLGGLALAGALS</sequence>
<feature type="transmembrane region" description="Helical" evidence="1">
    <location>
        <begin position="76"/>
        <end position="94"/>
    </location>
</feature>
<keyword evidence="3" id="KW-1185">Reference proteome</keyword>
<keyword evidence="1" id="KW-0812">Transmembrane</keyword>
<proteinExistence type="predicted"/>
<evidence type="ECO:0000313" key="3">
    <source>
        <dbReference type="Proteomes" id="UP001165283"/>
    </source>
</evidence>
<comment type="caution">
    <text evidence="2">The sequence shown here is derived from an EMBL/GenBank/DDBJ whole genome shotgun (WGS) entry which is preliminary data.</text>
</comment>
<dbReference type="Proteomes" id="UP001165283">
    <property type="component" value="Unassembled WGS sequence"/>
</dbReference>
<protein>
    <recommendedName>
        <fullName evidence="4">Transmembrane protein</fullName>
    </recommendedName>
</protein>
<organism evidence="2 3">
    <name type="scientific">Pseudonocardia humida</name>
    <dbReference type="NCBI Taxonomy" id="2800819"/>
    <lineage>
        <taxon>Bacteria</taxon>
        <taxon>Bacillati</taxon>
        <taxon>Actinomycetota</taxon>
        <taxon>Actinomycetes</taxon>
        <taxon>Pseudonocardiales</taxon>
        <taxon>Pseudonocardiaceae</taxon>
        <taxon>Pseudonocardia</taxon>
    </lineage>
</organism>
<feature type="transmembrane region" description="Helical" evidence="1">
    <location>
        <begin position="54"/>
        <end position="70"/>
    </location>
</feature>
<evidence type="ECO:0008006" key="4">
    <source>
        <dbReference type="Google" id="ProtNLM"/>
    </source>
</evidence>
<evidence type="ECO:0000313" key="2">
    <source>
        <dbReference type="EMBL" id="MCO1654542.1"/>
    </source>
</evidence>
<name>A0ABT0ZUY7_9PSEU</name>
<accession>A0ABT0ZUY7</accession>
<keyword evidence="1" id="KW-0472">Membrane</keyword>
<dbReference type="EMBL" id="JAGSOV010000011">
    <property type="protein sequence ID" value="MCO1654542.1"/>
    <property type="molecule type" value="Genomic_DNA"/>
</dbReference>
<evidence type="ECO:0000256" key="1">
    <source>
        <dbReference type="SAM" id="Phobius"/>
    </source>
</evidence>
<keyword evidence="1" id="KW-1133">Transmembrane helix</keyword>
<reference evidence="2" key="1">
    <citation type="submission" date="2021-04" db="EMBL/GenBank/DDBJ databases">
        <title>Pseudonocardia sp. nov., isolated from sandy soil of mangrove forest.</title>
        <authorList>
            <person name="Zan Z."/>
            <person name="Huang R."/>
            <person name="Liu W."/>
        </authorList>
    </citation>
    <scope>NUCLEOTIDE SEQUENCE</scope>
    <source>
        <strain evidence="2">S2-4</strain>
    </source>
</reference>
<gene>
    <name evidence="2" type="ORF">KDL28_05680</name>
</gene>